<feature type="region of interest" description="Disordered" evidence="1">
    <location>
        <begin position="1082"/>
        <end position="1109"/>
    </location>
</feature>
<comment type="caution">
    <text evidence="3">The sequence shown here is derived from an EMBL/GenBank/DDBJ whole genome shotgun (WGS) entry which is preliminary data.</text>
</comment>
<dbReference type="PROSITE" id="PS51204">
    <property type="entry name" value="HSA"/>
    <property type="match status" value="1"/>
</dbReference>
<feature type="region of interest" description="Disordered" evidence="1">
    <location>
        <begin position="826"/>
        <end position="1068"/>
    </location>
</feature>
<dbReference type="AlphaFoldDB" id="A0A151N9W8"/>
<dbReference type="InterPro" id="IPR031440">
    <property type="entry name" value="DUF4670"/>
</dbReference>
<proteinExistence type="predicted"/>
<feature type="compositionally biased region" description="Basic and acidic residues" evidence="1">
    <location>
        <begin position="872"/>
        <end position="899"/>
    </location>
</feature>
<evidence type="ECO:0000313" key="3">
    <source>
        <dbReference type="EMBL" id="KYO33389.1"/>
    </source>
</evidence>
<gene>
    <name evidence="3" type="ORF">Y1Q_0008616</name>
</gene>
<organism evidence="3 4">
    <name type="scientific">Alligator mississippiensis</name>
    <name type="common">American alligator</name>
    <dbReference type="NCBI Taxonomy" id="8496"/>
    <lineage>
        <taxon>Eukaryota</taxon>
        <taxon>Metazoa</taxon>
        <taxon>Chordata</taxon>
        <taxon>Craniata</taxon>
        <taxon>Vertebrata</taxon>
        <taxon>Euteleostomi</taxon>
        <taxon>Archelosauria</taxon>
        <taxon>Archosauria</taxon>
        <taxon>Crocodylia</taxon>
        <taxon>Alligatoridae</taxon>
        <taxon>Alligatorinae</taxon>
        <taxon>Alligator</taxon>
    </lineage>
</organism>
<accession>A0A151N9W8</accession>
<feature type="compositionally biased region" description="Basic and acidic residues" evidence="1">
    <location>
        <begin position="1014"/>
        <end position="1068"/>
    </location>
</feature>
<dbReference type="EMBL" id="AKHW03003682">
    <property type="protein sequence ID" value="KYO33389.1"/>
    <property type="molecule type" value="Genomic_DNA"/>
</dbReference>
<feature type="region of interest" description="Disordered" evidence="1">
    <location>
        <begin position="1121"/>
        <end position="1140"/>
    </location>
</feature>
<dbReference type="PANTHER" id="PTHR21937">
    <property type="entry name" value="CCDC66 DOMAIN-CONTAINING PROTEIN"/>
    <property type="match status" value="1"/>
</dbReference>
<feature type="compositionally biased region" description="Polar residues" evidence="1">
    <location>
        <begin position="837"/>
        <end position="850"/>
    </location>
</feature>
<evidence type="ECO:0000256" key="1">
    <source>
        <dbReference type="SAM" id="MobiDB-lite"/>
    </source>
</evidence>
<feature type="compositionally biased region" description="Low complexity" evidence="1">
    <location>
        <begin position="942"/>
        <end position="951"/>
    </location>
</feature>
<feature type="compositionally biased region" description="Polar residues" evidence="1">
    <location>
        <begin position="633"/>
        <end position="643"/>
    </location>
</feature>
<feature type="compositionally biased region" description="Basic residues" evidence="1">
    <location>
        <begin position="900"/>
        <end position="913"/>
    </location>
</feature>
<sequence length="1259" mass="144068">MPNLSLLSRGIGQVVKKTQEKLEVHFEPEDYLNWKACESYRHVSKSLTERSVMKDGWGLYLPKTYSTRTGALVLYSEDLAEPSWKQRGGRKGPQGHRHRRKKLQIELHTLQDLTRAILAYGGNQKDRRETARQPYLHFLNKPDNQIERQIRPGYSAKRYLFKLSETWDPNIIYRLQCAGYIRDPLLLQENFPDCRKRQQNLSAIPEEYHLLPKFPSFWAELDQNTHPDTVEGQNYLFRKEPEKGRKLAENYEVEIHGRRRAQAPIQVSVRKLGMKLRPQPAKDTTWSHHAACTWVPQSTGAEGQLDSISTVEGQWHREKANHIGRQGDSIKINHTAENSSRKAAIDSSQLLSEKSHMTFYGGYFPRRKKSYNVKGGHLKNQDGQEQESLLQTSIFPPFPPGMNSGQDTVRGEHKKLVSEMLKLPSVSEETPRTQRTHRKPPEELLILPLLVQLQNHTKSKTKKQRGASCYAPKSEASCETLLATSLNNLISGTEGATEQDQVIIEGNTESHQDDDSVTQNAAPTLGLLSCIYGKKIPVTQSSRENLKTPSSSIFTNSTSQALPMGTIHGALPEELRECHNGTSLGSLIMGPDGEIICLSLLESVQNADVPNQLNFTPGEGDCGLPLEAGTNLHTNPHETSLTQERSDKEIRTEQEDRLCIRNDQGCRSMVPEFQGEQRQEIISGHPRVTQDKPTSSLLYSDIITQTAGAKQQDDGDFVKELQREQHLRREETDQNSLRTRSHSVLKMEDPDKQMDGALPSNSILHLGSDFAYAVNPIEEITSKRVRASESGNQIVGPPSHGLMLEEKAGASESHSEKQLLTEIEETTLPEEPGEQTAASFSSDTEVSQNKPMKRERNKFMKMNPESTTQKESSNKDKHYIREEFVVGKPKEKKADEKRKVSLKKKATGIKRPKTTHESHQEAGGQTDESSAATAGDEEAGDDSSLSPSNSSVKDQEHPPDGHQLSTEDCSYPPAFGSAPADKRFTPAPPLITKVCDTESMGGQSREVSENLPENQHEKSSRERMRAEKAERRRLEVERKRREQEEQKRKQQEQQERMEKMKEELEQEQQRRIEEMRLLKQQLEEEHQRQEEAAARKLQEEKAAQERVRQQQEEYRRKLLELQKKKQQEEQERAEAEKCRQKEREMWLEEERQRLAEMAEEERLEYERRKCEAEEQARRDAEEKRRKAEEEAKLALEEAKKQAQLLARQRTALEKHLQFQQKLLMEATGLEHTQDISRPWVYSYFQLLQILGLETTEENK</sequence>
<dbReference type="InterPro" id="IPR014012">
    <property type="entry name" value="HSA_dom"/>
</dbReference>
<protein>
    <recommendedName>
        <fullName evidence="2">HSA domain-containing protein</fullName>
    </recommendedName>
</protein>
<reference evidence="3 4" key="1">
    <citation type="journal article" date="2012" name="Genome Biol.">
        <title>Sequencing three crocodilian genomes to illuminate the evolution of archosaurs and amniotes.</title>
        <authorList>
            <person name="St John J.A."/>
            <person name="Braun E.L."/>
            <person name="Isberg S.R."/>
            <person name="Miles L.G."/>
            <person name="Chong A.Y."/>
            <person name="Gongora J."/>
            <person name="Dalzell P."/>
            <person name="Moran C."/>
            <person name="Bed'hom B."/>
            <person name="Abzhanov A."/>
            <person name="Burgess S.C."/>
            <person name="Cooksey A.M."/>
            <person name="Castoe T.A."/>
            <person name="Crawford N.G."/>
            <person name="Densmore L.D."/>
            <person name="Drew J.C."/>
            <person name="Edwards S.V."/>
            <person name="Faircloth B.C."/>
            <person name="Fujita M.K."/>
            <person name="Greenwold M.J."/>
            <person name="Hoffmann F.G."/>
            <person name="Howard J.M."/>
            <person name="Iguchi T."/>
            <person name="Janes D.E."/>
            <person name="Khan S.Y."/>
            <person name="Kohno S."/>
            <person name="de Koning A.J."/>
            <person name="Lance S.L."/>
            <person name="McCarthy F.M."/>
            <person name="McCormack J.E."/>
            <person name="Merchant M.E."/>
            <person name="Peterson D.G."/>
            <person name="Pollock D.D."/>
            <person name="Pourmand N."/>
            <person name="Raney B.J."/>
            <person name="Roessler K.A."/>
            <person name="Sanford J.R."/>
            <person name="Sawyer R.H."/>
            <person name="Schmidt C.J."/>
            <person name="Triplett E.W."/>
            <person name="Tuberville T.D."/>
            <person name="Venegas-Anaya M."/>
            <person name="Howard J.T."/>
            <person name="Jarvis E.D."/>
            <person name="Guillette L.J.Jr."/>
            <person name="Glenn T.C."/>
            <person name="Green R.E."/>
            <person name="Ray D.A."/>
        </authorList>
    </citation>
    <scope>NUCLEOTIDE SEQUENCE [LARGE SCALE GENOMIC DNA]</scope>
    <source>
        <strain evidence="3">KSC_2009_1</strain>
    </source>
</reference>
<evidence type="ECO:0000259" key="2">
    <source>
        <dbReference type="PROSITE" id="PS51204"/>
    </source>
</evidence>
<dbReference type="Proteomes" id="UP000050525">
    <property type="component" value="Unassembled WGS sequence"/>
</dbReference>
<dbReference type="PANTHER" id="PTHR21937:SF5">
    <property type="entry name" value="GENE 973-RELATED"/>
    <property type="match status" value="1"/>
</dbReference>
<feature type="domain" description="HSA" evidence="2">
    <location>
        <begin position="1037"/>
        <end position="1112"/>
    </location>
</feature>
<evidence type="ECO:0000313" key="4">
    <source>
        <dbReference type="Proteomes" id="UP000050525"/>
    </source>
</evidence>
<feature type="region of interest" description="Disordered" evidence="1">
    <location>
        <begin position="633"/>
        <end position="652"/>
    </location>
</feature>
<name>A0A151N9W8_ALLMI</name>
<feature type="region of interest" description="Disordered" evidence="1">
    <location>
        <begin position="1164"/>
        <end position="1190"/>
    </location>
</feature>
<keyword evidence="4" id="KW-1185">Reference proteome</keyword>
<dbReference type="Pfam" id="PF15709">
    <property type="entry name" value="DUF4670"/>
    <property type="match status" value="1"/>
</dbReference>